<protein>
    <submittedName>
        <fullName evidence="1">Uncharacterized protein</fullName>
    </submittedName>
</protein>
<proteinExistence type="predicted"/>
<sequence length="160" mass="17934">MPRSRYRRHRRLEWTNSMQSSVTLVAVEELVTTAQQQRQQAERTYLENSPTSATAPEPRPHRIPQAPSSLSRTTEQPARARRRSAPGVVAHTARVVRSDSEQTASSGDAQDRSAKDPHGFASRLKRKLKIPFAYLHESILGPQARGLHPGVNSYYSVSTH</sequence>
<reference evidence="1" key="1">
    <citation type="submission" date="2022-07" db="EMBL/GenBank/DDBJ databases">
        <title>Phylogenomic reconstructions and comparative analyses of Kickxellomycotina fungi.</title>
        <authorList>
            <person name="Reynolds N.K."/>
            <person name="Stajich J.E."/>
            <person name="Barry K."/>
            <person name="Grigoriev I.V."/>
            <person name="Crous P."/>
            <person name="Smith M.E."/>
        </authorList>
    </citation>
    <scope>NUCLEOTIDE SEQUENCE</scope>
    <source>
        <strain evidence="1">NRRL 5244</strain>
    </source>
</reference>
<organism evidence="1 2">
    <name type="scientific">Linderina macrospora</name>
    <dbReference type="NCBI Taxonomy" id="4868"/>
    <lineage>
        <taxon>Eukaryota</taxon>
        <taxon>Fungi</taxon>
        <taxon>Fungi incertae sedis</taxon>
        <taxon>Zoopagomycota</taxon>
        <taxon>Kickxellomycotina</taxon>
        <taxon>Kickxellomycetes</taxon>
        <taxon>Kickxellales</taxon>
        <taxon>Kickxellaceae</taxon>
        <taxon>Linderina</taxon>
    </lineage>
</organism>
<dbReference type="Proteomes" id="UP001150603">
    <property type="component" value="Unassembled WGS sequence"/>
</dbReference>
<gene>
    <name evidence="1" type="ORF">FBU59_003296</name>
</gene>
<accession>A0ACC1J8V9</accession>
<evidence type="ECO:0000313" key="2">
    <source>
        <dbReference type="Proteomes" id="UP001150603"/>
    </source>
</evidence>
<keyword evidence="2" id="KW-1185">Reference proteome</keyword>
<name>A0ACC1J8V9_9FUNG</name>
<evidence type="ECO:0000313" key="1">
    <source>
        <dbReference type="EMBL" id="KAJ1942109.1"/>
    </source>
</evidence>
<dbReference type="EMBL" id="JANBPW010002061">
    <property type="protein sequence ID" value="KAJ1942109.1"/>
    <property type="molecule type" value="Genomic_DNA"/>
</dbReference>
<comment type="caution">
    <text evidence="1">The sequence shown here is derived from an EMBL/GenBank/DDBJ whole genome shotgun (WGS) entry which is preliminary data.</text>
</comment>